<dbReference type="Proteomes" id="UP000030764">
    <property type="component" value="Unassembled WGS sequence"/>
</dbReference>
<dbReference type="EMBL" id="KL363224">
    <property type="protein sequence ID" value="KFD52698.1"/>
    <property type="molecule type" value="Genomic_DNA"/>
</dbReference>
<dbReference type="AlphaFoldDB" id="A0A085M652"/>
<name>A0A085M652_9BILA</name>
<protein>
    <submittedName>
        <fullName evidence="1">Uncharacterized protein</fullName>
    </submittedName>
</protein>
<organism evidence="1 2">
    <name type="scientific">Trichuris suis</name>
    <name type="common">pig whipworm</name>
    <dbReference type="NCBI Taxonomy" id="68888"/>
    <lineage>
        <taxon>Eukaryota</taxon>
        <taxon>Metazoa</taxon>
        <taxon>Ecdysozoa</taxon>
        <taxon>Nematoda</taxon>
        <taxon>Enoplea</taxon>
        <taxon>Dorylaimia</taxon>
        <taxon>Trichinellida</taxon>
        <taxon>Trichuridae</taxon>
        <taxon>Trichuris</taxon>
    </lineage>
</organism>
<keyword evidence="2" id="KW-1185">Reference proteome</keyword>
<proteinExistence type="predicted"/>
<evidence type="ECO:0000313" key="2">
    <source>
        <dbReference type="Proteomes" id="UP000030764"/>
    </source>
</evidence>
<reference evidence="1 2" key="1">
    <citation type="journal article" date="2014" name="Nat. Genet.">
        <title>Genome and transcriptome of the porcine whipworm Trichuris suis.</title>
        <authorList>
            <person name="Jex A.R."/>
            <person name="Nejsum P."/>
            <person name="Schwarz E.M."/>
            <person name="Hu L."/>
            <person name="Young N.D."/>
            <person name="Hall R.S."/>
            <person name="Korhonen P.K."/>
            <person name="Liao S."/>
            <person name="Thamsborg S."/>
            <person name="Xia J."/>
            <person name="Xu P."/>
            <person name="Wang S."/>
            <person name="Scheerlinck J.P."/>
            <person name="Hofmann A."/>
            <person name="Sternberg P.W."/>
            <person name="Wang J."/>
            <person name="Gasser R.B."/>
        </authorList>
    </citation>
    <scope>NUCLEOTIDE SEQUENCE [LARGE SCALE GENOMIC DNA]</scope>
    <source>
        <strain evidence="1">DCEP-RM93M</strain>
    </source>
</reference>
<sequence>MGIDIRPSFTVHRRQRAHDIDNGIWSMVDGDNLFTIRNCQCYRKCLAVGKAMSTSCSSNSLLQCTLKRRLENLSKFVGNCRLKYTGELCISISTKMKEVNNQQEKCVILDNTVRYDYLPMLRYAWRIPINDFTPVEKMPSTYLVALYATIRIT</sequence>
<evidence type="ECO:0000313" key="1">
    <source>
        <dbReference type="EMBL" id="KFD52698.1"/>
    </source>
</evidence>
<accession>A0A085M652</accession>
<gene>
    <name evidence="1" type="ORF">M513_06354</name>
</gene>